<dbReference type="EMBL" id="RJVP01000001">
    <property type="protein sequence ID" value="ROH87991.1"/>
    <property type="molecule type" value="Genomic_DNA"/>
</dbReference>
<keyword evidence="1" id="KW-0812">Transmembrane</keyword>
<sequence>MTINQHLSGVRVVEQQQAAYDAASATAMKATYTGAGMTTYFGFTLNEIGILVGIAIGVAGFAVQWYYKHLSYQLEKRRAGLS</sequence>
<keyword evidence="1" id="KW-0472">Membrane</keyword>
<dbReference type="RefSeq" id="WP_123235985.1">
    <property type="nucleotide sequence ID" value="NZ_RJVP01000001.1"/>
</dbReference>
<evidence type="ECO:0000256" key="1">
    <source>
        <dbReference type="SAM" id="Phobius"/>
    </source>
</evidence>
<dbReference type="Pfam" id="PF16080">
    <property type="entry name" value="Phage_holin_2_3"/>
    <property type="match status" value="1"/>
</dbReference>
<evidence type="ECO:0000313" key="2">
    <source>
        <dbReference type="EMBL" id="ROH87991.1"/>
    </source>
</evidence>
<name>A0A3N0V5Y6_9PROT</name>
<comment type="caution">
    <text evidence="2">The sequence shown here is derived from an EMBL/GenBank/DDBJ whole genome shotgun (WGS) entry which is preliminary data.</text>
</comment>
<proteinExistence type="predicted"/>
<keyword evidence="1" id="KW-1133">Transmembrane helix</keyword>
<accession>A0A3N0V5Y6</accession>
<dbReference type="Proteomes" id="UP000275137">
    <property type="component" value="Unassembled WGS sequence"/>
</dbReference>
<gene>
    <name evidence="2" type="ORF">ED236_00415</name>
</gene>
<reference evidence="2 3" key="1">
    <citation type="submission" date="2018-10" db="EMBL/GenBank/DDBJ databases">
        <authorList>
            <person name="Chen W.-M."/>
        </authorList>
    </citation>
    <scope>NUCLEOTIDE SEQUENCE [LARGE SCALE GENOMIC DNA]</scope>
    <source>
        <strain evidence="2 3">H-5</strain>
    </source>
</reference>
<evidence type="ECO:0000313" key="3">
    <source>
        <dbReference type="Proteomes" id="UP000275137"/>
    </source>
</evidence>
<organism evidence="2 3">
    <name type="scientific">Pseudomethylobacillus aquaticus</name>
    <dbReference type="NCBI Taxonomy" id="2676064"/>
    <lineage>
        <taxon>Bacteria</taxon>
        <taxon>Pseudomonadati</taxon>
        <taxon>Pseudomonadota</taxon>
        <taxon>Betaproteobacteria</taxon>
        <taxon>Nitrosomonadales</taxon>
        <taxon>Methylophilaceae</taxon>
        <taxon>Pseudomethylobacillus</taxon>
    </lineage>
</organism>
<feature type="transmembrane region" description="Helical" evidence="1">
    <location>
        <begin position="48"/>
        <end position="67"/>
    </location>
</feature>
<keyword evidence="3" id="KW-1185">Reference proteome</keyword>
<dbReference type="InterPro" id="IPR032118">
    <property type="entry name" value="Phage_holin_HP1"/>
</dbReference>
<evidence type="ECO:0008006" key="4">
    <source>
        <dbReference type="Google" id="ProtNLM"/>
    </source>
</evidence>
<protein>
    <recommendedName>
        <fullName evidence="4">Holin</fullName>
    </recommendedName>
</protein>
<dbReference type="AlphaFoldDB" id="A0A3N0V5Y6"/>